<evidence type="ECO:0000313" key="4">
    <source>
        <dbReference type="EMBL" id="VBB09569.1"/>
    </source>
</evidence>
<dbReference type="Pfam" id="PF00196">
    <property type="entry name" value="GerE"/>
    <property type="match status" value="1"/>
</dbReference>
<keyword evidence="2" id="KW-0804">Transcription</keyword>
<dbReference type="AlphaFoldDB" id="A0A498RE15"/>
<dbReference type="CDD" id="cd06170">
    <property type="entry name" value="LuxR_C_like"/>
    <property type="match status" value="1"/>
</dbReference>
<reference evidence="4 5" key="1">
    <citation type="submission" date="2018-06" db="EMBL/GenBank/DDBJ databases">
        <authorList>
            <person name="Strepis N."/>
        </authorList>
    </citation>
    <scope>NUCLEOTIDE SEQUENCE [LARGE SCALE GENOMIC DNA]</scope>
    <source>
        <strain evidence="4">LUCI</strain>
    </source>
</reference>
<dbReference type="Proteomes" id="UP000277811">
    <property type="component" value="Unassembled WGS sequence"/>
</dbReference>
<sequence length="271" mass="30741">MVSFHSSSLGYVKETAGVTKASSNSYPKVCLIEDKLDRLLRENEMIINSSQAIFKKVFESFTIHEKVLFLCDRDGYIINIVGDIDIVQWFFENGFKLGTSMSYESCGLNAVVTAVESRKISVFNTQQHHCEALKEWICLAAPIQIEEELAGIAAISLKFSEKISERINYCKIIIGLISDFIATLLKQGYKIPRNKLIFFGALTLNNRFSLTPREIEVLYRLKLGEPISKLPAKMSLSPNTIKSHIRNIYSKMDVKNLKECLQITDKILENT</sequence>
<keyword evidence="5" id="KW-1185">Reference proteome</keyword>
<evidence type="ECO:0000256" key="1">
    <source>
        <dbReference type="ARBA" id="ARBA00023015"/>
    </source>
</evidence>
<evidence type="ECO:0000313" key="5">
    <source>
        <dbReference type="Proteomes" id="UP000277811"/>
    </source>
</evidence>
<name>A0A498RE15_9FIRM</name>
<dbReference type="PROSITE" id="PS50043">
    <property type="entry name" value="HTH_LUXR_2"/>
    <property type="match status" value="1"/>
</dbReference>
<dbReference type="OrthoDB" id="1137593at2"/>
<dbReference type="InterPro" id="IPR000792">
    <property type="entry name" value="Tscrpt_reg_LuxR_C"/>
</dbReference>
<gene>
    <name evidence="4" type="ORF">LUCI_4864</name>
</gene>
<dbReference type="GO" id="GO:0003677">
    <property type="term" value="F:DNA binding"/>
    <property type="evidence" value="ECO:0007669"/>
    <property type="project" value="InterPro"/>
</dbReference>
<dbReference type="SUPFAM" id="SSF46894">
    <property type="entry name" value="C-terminal effector domain of the bipartite response regulators"/>
    <property type="match status" value="1"/>
</dbReference>
<accession>A0A498RE15</accession>
<dbReference type="GO" id="GO:0006355">
    <property type="term" value="P:regulation of DNA-templated transcription"/>
    <property type="evidence" value="ECO:0007669"/>
    <property type="project" value="InterPro"/>
</dbReference>
<dbReference type="Gene3D" id="3.30.450.40">
    <property type="match status" value="1"/>
</dbReference>
<dbReference type="EMBL" id="UPPP01000127">
    <property type="protein sequence ID" value="VBB09569.1"/>
    <property type="molecule type" value="Genomic_DNA"/>
</dbReference>
<proteinExistence type="predicted"/>
<dbReference type="SMART" id="SM00421">
    <property type="entry name" value="HTH_LUXR"/>
    <property type="match status" value="1"/>
</dbReference>
<evidence type="ECO:0000256" key="2">
    <source>
        <dbReference type="ARBA" id="ARBA00023163"/>
    </source>
</evidence>
<dbReference type="InterPro" id="IPR036388">
    <property type="entry name" value="WH-like_DNA-bd_sf"/>
</dbReference>
<dbReference type="PRINTS" id="PR00038">
    <property type="entry name" value="HTHLUXR"/>
</dbReference>
<dbReference type="InterPro" id="IPR016032">
    <property type="entry name" value="Sig_transdc_resp-reg_C-effctor"/>
</dbReference>
<dbReference type="InterPro" id="IPR029016">
    <property type="entry name" value="GAF-like_dom_sf"/>
</dbReference>
<evidence type="ECO:0000259" key="3">
    <source>
        <dbReference type="PROSITE" id="PS50043"/>
    </source>
</evidence>
<protein>
    <submittedName>
        <fullName evidence="4">Luxr bacterial regulatory protein hth signature</fullName>
    </submittedName>
</protein>
<feature type="domain" description="HTH luxR-type" evidence="3">
    <location>
        <begin position="203"/>
        <end position="268"/>
    </location>
</feature>
<keyword evidence="1" id="KW-0805">Transcription regulation</keyword>
<organism evidence="4 5">
    <name type="scientific">Lucifera butyrica</name>
    <dbReference type="NCBI Taxonomy" id="1351585"/>
    <lineage>
        <taxon>Bacteria</taxon>
        <taxon>Bacillati</taxon>
        <taxon>Bacillota</taxon>
        <taxon>Negativicutes</taxon>
        <taxon>Veillonellales</taxon>
        <taxon>Veillonellaceae</taxon>
        <taxon>Lucifera</taxon>
    </lineage>
</organism>
<dbReference type="Gene3D" id="1.10.10.10">
    <property type="entry name" value="Winged helix-like DNA-binding domain superfamily/Winged helix DNA-binding domain"/>
    <property type="match status" value="1"/>
</dbReference>